<proteinExistence type="predicted"/>
<feature type="domain" description="Cytochrome c" evidence="5">
    <location>
        <begin position="42"/>
        <end position="140"/>
    </location>
</feature>
<dbReference type="InterPro" id="IPR009056">
    <property type="entry name" value="Cyt_c-like_dom"/>
</dbReference>
<dbReference type="GO" id="GO:0046872">
    <property type="term" value="F:metal ion binding"/>
    <property type="evidence" value="ECO:0007669"/>
    <property type="project" value="UniProtKB-KW"/>
</dbReference>
<reference evidence="6 7" key="1">
    <citation type="journal article" date="2022" name="IScience">
        <title>An ultrasensitive nanofiber-based assay for enzymatic hydrolysis and deep-sea microbial degradation of cellulose.</title>
        <authorList>
            <person name="Tsudome M."/>
            <person name="Tachioka M."/>
            <person name="Miyazaki M."/>
            <person name="Uchimura K."/>
            <person name="Tsuda M."/>
            <person name="Takaki Y."/>
            <person name="Deguchi S."/>
        </authorList>
    </citation>
    <scope>NUCLEOTIDE SEQUENCE [LARGE SCALE GENOMIC DNA]</scope>
    <source>
        <strain evidence="6 7">GE09</strain>
    </source>
</reference>
<dbReference type="InterPro" id="IPR005297">
    <property type="entry name" value="Lipoprotein_repeat"/>
</dbReference>
<name>A0AAN1WHB1_9GAMM</name>
<dbReference type="Gene3D" id="1.10.760.10">
    <property type="entry name" value="Cytochrome c-like domain"/>
    <property type="match status" value="1"/>
</dbReference>
<evidence type="ECO:0000313" key="6">
    <source>
        <dbReference type="EMBL" id="BCD97559.1"/>
    </source>
</evidence>
<sequence length="493" mass="53026">MHPHSITRFLGGALAVSALGLLQACGSDGSSYSTPSPSNNDNSSLTGAELYSTQCAGCHGETGNGNTPINNARPANELSAYIASNMPKDNTSACDSVCADKVSAFIVGGYGITATAISRPTFKLDQHEYGNSYKVLAGFSSLQWENGNALSTTVDSWQWLYTYTNDTPEQSTCNTEACLNQWQPLLTAEDKVLEAPFGKFERDDDYWQASLYGMPLYTKSVAANPPVKSPNWPIATATPTLNSNNWLQVSGLLNTQTQHATTLDALSLRTTYIKTSDGPCTGACLDNWPAILIPADVNLPKPYSLQTTDNEALAQLTYQGQALHLFSADTRGDAIGADINGWQRTAITPIHWQPTTQGNALAIDGSALVWRKTDNSWESREENVNGYSLYVFANDGDFSTNPDTAMLACNGACAEAWPPLMAHANSYASGKFGLVARADGMQWSWNGKPLYLHSGDTGAAQTTGHNPQGLWTLAGWQAPETSPADSPMNDRDY</sequence>
<dbReference type="GO" id="GO:0020037">
    <property type="term" value="F:heme binding"/>
    <property type="evidence" value="ECO:0007669"/>
    <property type="project" value="InterPro"/>
</dbReference>
<keyword evidence="2 4" id="KW-0479">Metal-binding</keyword>
<dbReference type="Pfam" id="PF03640">
    <property type="entry name" value="Lipoprotein_15"/>
    <property type="match status" value="1"/>
</dbReference>
<dbReference type="Proteomes" id="UP001320119">
    <property type="component" value="Chromosome"/>
</dbReference>
<dbReference type="PROSITE" id="PS51007">
    <property type="entry name" value="CYTC"/>
    <property type="match status" value="1"/>
</dbReference>
<dbReference type="GO" id="GO:0043448">
    <property type="term" value="P:alkane catabolic process"/>
    <property type="evidence" value="ECO:0007669"/>
    <property type="project" value="TreeGrafter"/>
</dbReference>
<dbReference type="GO" id="GO:0009055">
    <property type="term" value="F:electron transfer activity"/>
    <property type="evidence" value="ECO:0007669"/>
    <property type="project" value="InterPro"/>
</dbReference>
<keyword evidence="1 4" id="KW-0349">Heme</keyword>
<keyword evidence="3 4" id="KW-0408">Iron</keyword>
<organism evidence="6 7">
    <name type="scientific">Marinagarivorans cellulosilyticus</name>
    <dbReference type="NCBI Taxonomy" id="2721545"/>
    <lineage>
        <taxon>Bacteria</taxon>
        <taxon>Pseudomonadati</taxon>
        <taxon>Pseudomonadota</taxon>
        <taxon>Gammaproteobacteria</taxon>
        <taxon>Cellvibrionales</taxon>
        <taxon>Cellvibrionaceae</taxon>
        <taxon>Marinagarivorans</taxon>
    </lineage>
</organism>
<dbReference type="KEGG" id="marq:MARGE09_P1760"/>
<dbReference type="InterPro" id="IPR036909">
    <property type="entry name" value="Cyt_c-like_dom_sf"/>
</dbReference>
<accession>A0AAN1WHB1</accession>
<evidence type="ECO:0000256" key="2">
    <source>
        <dbReference type="ARBA" id="ARBA00022723"/>
    </source>
</evidence>
<dbReference type="PANTHER" id="PTHR39335">
    <property type="entry name" value="BLL4220 PROTEIN"/>
    <property type="match status" value="1"/>
</dbReference>
<keyword evidence="7" id="KW-1185">Reference proteome</keyword>
<dbReference type="RefSeq" id="WP_236987026.1">
    <property type="nucleotide sequence ID" value="NZ_AP023086.1"/>
</dbReference>
<evidence type="ECO:0000256" key="4">
    <source>
        <dbReference type="PROSITE-ProRule" id="PRU00433"/>
    </source>
</evidence>
<dbReference type="Pfam" id="PF13442">
    <property type="entry name" value="Cytochrome_CBB3"/>
    <property type="match status" value="1"/>
</dbReference>
<evidence type="ECO:0000259" key="5">
    <source>
        <dbReference type="PROSITE" id="PS51007"/>
    </source>
</evidence>
<evidence type="ECO:0000313" key="7">
    <source>
        <dbReference type="Proteomes" id="UP001320119"/>
    </source>
</evidence>
<dbReference type="SUPFAM" id="SSF46626">
    <property type="entry name" value="Cytochrome c"/>
    <property type="match status" value="1"/>
</dbReference>
<protein>
    <recommendedName>
        <fullName evidence="5">Cytochrome c domain-containing protein</fullName>
    </recommendedName>
</protein>
<dbReference type="AlphaFoldDB" id="A0AAN1WHB1"/>
<dbReference type="EMBL" id="AP023086">
    <property type="protein sequence ID" value="BCD97559.1"/>
    <property type="molecule type" value="Genomic_DNA"/>
</dbReference>
<gene>
    <name evidence="6" type="ORF">MARGE09_P1760</name>
</gene>
<evidence type="ECO:0000256" key="3">
    <source>
        <dbReference type="ARBA" id="ARBA00023004"/>
    </source>
</evidence>
<evidence type="ECO:0000256" key="1">
    <source>
        <dbReference type="ARBA" id="ARBA00022617"/>
    </source>
</evidence>
<dbReference type="PANTHER" id="PTHR39335:SF1">
    <property type="entry name" value="BLL4220 PROTEIN"/>
    <property type="match status" value="1"/>
</dbReference>